<dbReference type="PROSITE" id="PS51257">
    <property type="entry name" value="PROKAR_LIPOPROTEIN"/>
    <property type="match status" value="1"/>
</dbReference>
<feature type="domain" description="Apple" evidence="5">
    <location>
        <begin position="17"/>
        <end position="91"/>
    </location>
</feature>
<dbReference type="GO" id="GO:0005576">
    <property type="term" value="C:extracellular region"/>
    <property type="evidence" value="ECO:0007669"/>
    <property type="project" value="InterPro"/>
</dbReference>
<keyword evidence="7" id="KW-1185">Reference proteome</keyword>
<dbReference type="AlphaFoldDB" id="A0AA36MWH2"/>
<proteinExistence type="predicted"/>
<gene>
    <name evidence="6" type="ORF">EVOR1521_LOCUS14646</name>
</gene>
<sequence length="403" mass="40906">MALRALLLTPALAAGSCLEMGTISKDPLVPLPSAYFKTWSECQRACETNPTCQWFSFKEDSAPTPGACYYFTKTDVATEPDAKAFSGPKGCQDTTVLTDAATAAAGMASNLQEGANGAAATMADGLNGLQDGAAGTAADMQNAVAGHLNSLQEGANGAAASMANGLNGLQEGASGTAASMADSVNGHLNSLQDGVAGAASSFKEGAAHAFDVTGTNQDHPVAEHMGMAANGLIPAGVFTSEDGKGKAMAAGSSADDHTALYAIVGGGVGAALIGAGAFAMMGFKGTSPEKRKAKRGLSNVAAGSQARQVDVEAAAASLQRAAPAMAPQAMAAPAMAAPCQYPTEPTAYAPMAYQAEGYQMYQPQAYQAAYQPQGYQMAYQPAAYQQPMTYQAAPAYQPVTYQQ</sequence>
<keyword evidence="3" id="KW-0812">Transmembrane</keyword>
<dbReference type="Gene3D" id="3.50.4.10">
    <property type="entry name" value="Hepatocyte Growth Factor"/>
    <property type="match status" value="1"/>
</dbReference>
<organism evidence="6 7">
    <name type="scientific">Effrenium voratum</name>
    <dbReference type="NCBI Taxonomy" id="2562239"/>
    <lineage>
        <taxon>Eukaryota</taxon>
        <taxon>Sar</taxon>
        <taxon>Alveolata</taxon>
        <taxon>Dinophyceae</taxon>
        <taxon>Suessiales</taxon>
        <taxon>Symbiodiniaceae</taxon>
        <taxon>Effrenium</taxon>
    </lineage>
</organism>
<keyword evidence="2" id="KW-1015">Disulfide bond</keyword>
<feature type="chain" id="PRO_5041433734" description="Apple domain-containing protein" evidence="4">
    <location>
        <begin position="16"/>
        <end position="403"/>
    </location>
</feature>
<reference evidence="6" key="1">
    <citation type="submission" date="2023-08" db="EMBL/GenBank/DDBJ databases">
        <authorList>
            <person name="Chen Y."/>
            <person name="Shah S."/>
            <person name="Dougan E. K."/>
            <person name="Thang M."/>
            <person name="Chan C."/>
        </authorList>
    </citation>
    <scope>NUCLEOTIDE SEQUENCE</scope>
</reference>
<accession>A0AA36MWH2</accession>
<keyword evidence="4" id="KW-0732">Signal</keyword>
<dbReference type="InterPro" id="IPR000177">
    <property type="entry name" value="Apple"/>
</dbReference>
<evidence type="ECO:0000256" key="1">
    <source>
        <dbReference type="ARBA" id="ARBA00022737"/>
    </source>
</evidence>
<name>A0AA36MWH2_9DINO</name>
<protein>
    <recommendedName>
        <fullName evidence="5">Apple domain-containing protein</fullName>
    </recommendedName>
</protein>
<evidence type="ECO:0000256" key="3">
    <source>
        <dbReference type="SAM" id="Phobius"/>
    </source>
</evidence>
<evidence type="ECO:0000313" key="6">
    <source>
        <dbReference type="EMBL" id="CAJ1388890.1"/>
    </source>
</evidence>
<dbReference type="GO" id="GO:0006508">
    <property type="term" value="P:proteolysis"/>
    <property type="evidence" value="ECO:0007669"/>
    <property type="project" value="InterPro"/>
</dbReference>
<dbReference type="EMBL" id="CAUJNA010001779">
    <property type="protein sequence ID" value="CAJ1388890.1"/>
    <property type="molecule type" value="Genomic_DNA"/>
</dbReference>
<evidence type="ECO:0000256" key="2">
    <source>
        <dbReference type="ARBA" id="ARBA00023157"/>
    </source>
</evidence>
<dbReference type="Proteomes" id="UP001178507">
    <property type="component" value="Unassembled WGS sequence"/>
</dbReference>
<dbReference type="SUPFAM" id="SSF57414">
    <property type="entry name" value="Hairpin loop containing domain-like"/>
    <property type="match status" value="1"/>
</dbReference>
<keyword evidence="3" id="KW-0472">Membrane</keyword>
<evidence type="ECO:0000256" key="4">
    <source>
        <dbReference type="SAM" id="SignalP"/>
    </source>
</evidence>
<comment type="caution">
    <text evidence="6">The sequence shown here is derived from an EMBL/GenBank/DDBJ whole genome shotgun (WGS) entry which is preliminary data.</text>
</comment>
<dbReference type="Gene3D" id="1.20.120.20">
    <property type="entry name" value="Apolipoprotein"/>
    <property type="match status" value="1"/>
</dbReference>
<feature type="signal peptide" evidence="4">
    <location>
        <begin position="1"/>
        <end position="15"/>
    </location>
</feature>
<dbReference type="SMART" id="SM00223">
    <property type="entry name" value="APPLE"/>
    <property type="match status" value="1"/>
</dbReference>
<evidence type="ECO:0000259" key="5">
    <source>
        <dbReference type="SMART" id="SM00223"/>
    </source>
</evidence>
<keyword evidence="3" id="KW-1133">Transmembrane helix</keyword>
<evidence type="ECO:0000313" key="7">
    <source>
        <dbReference type="Proteomes" id="UP001178507"/>
    </source>
</evidence>
<feature type="transmembrane region" description="Helical" evidence="3">
    <location>
        <begin position="259"/>
        <end position="283"/>
    </location>
</feature>
<keyword evidence="1" id="KW-0677">Repeat</keyword>